<dbReference type="SUPFAM" id="SSF49785">
    <property type="entry name" value="Galactose-binding domain-like"/>
    <property type="match status" value="1"/>
</dbReference>
<dbReference type="InterPro" id="IPR008979">
    <property type="entry name" value="Galactose-bd-like_sf"/>
</dbReference>
<evidence type="ECO:0000313" key="1">
    <source>
        <dbReference type="EMBL" id="RQH17287.1"/>
    </source>
</evidence>
<keyword evidence="2" id="KW-1185">Reference proteome</keyword>
<dbReference type="Gene3D" id="2.60.120.260">
    <property type="entry name" value="Galactose-binding domain-like"/>
    <property type="match status" value="1"/>
</dbReference>
<name>A0A3N6NXQ1_9CYAN</name>
<protein>
    <recommendedName>
        <fullName evidence="3">Fucolectin tachylectin-4 pentraxin-1 domain-containing protein</fullName>
    </recommendedName>
</protein>
<dbReference type="Pfam" id="PF22633">
    <property type="entry name" value="F5_F8_type_C_2"/>
    <property type="match status" value="1"/>
</dbReference>
<proteinExistence type="predicted"/>
<comment type="caution">
    <text evidence="1">The sequence shown here is derived from an EMBL/GenBank/DDBJ whole genome shotgun (WGS) entry which is preliminary data.</text>
</comment>
<evidence type="ECO:0008006" key="3">
    <source>
        <dbReference type="Google" id="ProtNLM"/>
    </source>
</evidence>
<sequence>MSPFTNQPRNLRPILLPVTIFDAGNAIDGNNNGDDADNTITHTNNEANAWWEVDLGLSLYA</sequence>
<evidence type="ECO:0000313" key="2">
    <source>
        <dbReference type="Proteomes" id="UP000269154"/>
    </source>
</evidence>
<organism evidence="1 2">
    <name type="scientific">Okeania hirsuta</name>
    <dbReference type="NCBI Taxonomy" id="1458930"/>
    <lineage>
        <taxon>Bacteria</taxon>
        <taxon>Bacillati</taxon>
        <taxon>Cyanobacteriota</taxon>
        <taxon>Cyanophyceae</taxon>
        <taxon>Oscillatoriophycideae</taxon>
        <taxon>Oscillatoriales</taxon>
        <taxon>Microcoleaceae</taxon>
        <taxon>Okeania</taxon>
    </lineage>
</organism>
<reference evidence="1 2" key="1">
    <citation type="journal article" date="2018" name="ACS Chem. Biol.">
        <title>Ketoreductase domain dysfunction expands chemodiversity: malyngamide biosynthesis in the cyanobacterium Okeania hirsuta.</title>
        <authorList>
            <person name="Moss N.A."/>
            <person name="Leao T."/>
            <person name="Rankin M."/>
            <person name="McCullough T.M."/>
            <person name="Qu P."/>
            <person name="Korobeynikov A."/>
            <person name="Smith J.L."/>
            <person name="Gerwick L."/>
            <person name="Gerwick W.H."/>
        </authorList>
    </citation>
    <scope>NUCLEOTIDE SEQUENCE [LARGE SCALE GENOMIC DNA]</scope>
    <source>
        <strain evidence="1 2">PAB10Feb10-1</strain>
    </source>
</reference>
<dbReference type="EMBL" id="RCBY01000512">
    <property type="protein sequence ID" value="RQH17287.1"/>
    <property type="molecule type" value="Genomic_DNA"/>
</dbReference>
<dbReference type="Proteomes" id="UP000269154">
    <property type="component" value="Unassembled WGS sequence"/>
</dbReference>
<accession>A0A3N6NXQ1</accession>
<gene>
    <name evidence="1" type="ORF">D5R40_33435</name>
</gene>
<dbReference type="RefSeq" id="WP_124155834.1">
    <property type="nucleotide sequence ID" value="NZ_CAWOLW010000460.1"/>
</dbReference>
<dbReference type="AlphaFoldDB" id="A0A3N6NXQ1"/>